<dbReference type="AlphaFoldDB" id="A0A2T1LTN5"/>
<evidence type="ECO:0000313" key="8">
    <source>
        <dbReference type="EMBL" id="PSF34482.1"/>
    </source>
</evidence>
<feature type="transmembrane region" description="Helical" evidence="7">
    <location>
        <begin position="188"/>
        <end position="209"/>
    </location>
</feature>
<dbReference type="EMBL" id="PXOH01000026">
    <property type="protein sequence ID" value="PSF34482.1"/>
    <property type="molecule type" value="Genomic_DNA"/>
</dbReference>
<feature type="transmembrane region" description="Helical" evidence="7">
    <location>
        <begin position="82"/>
        <end position="104"/>
    </location>
</feature>
<feature type="transmembrane region" description="Helical" evidence="7">
    <location>
        <begin position="342"/>
        <end position="363"/>
    </location>
</feature>
<dbReference type="Proteomes" id="UP000239001">
    <property type="component" value="Unassembled WGS sequence"/>
</dbReference>
<evidence type="ECO:0000256" key="3">
    <source>
        <dbReference type="ARBA" id="ARBA00022475"/>
    </source>
</evidence>
<organism evidence="8 9">
    <name type="scientific">Aphanothece hegewaldii CCALA 016</name>
    <dbReference type="NCBI Taxonomy" id="2107694"/>
    <lineage>
        <taxon>Bacteria</taxon>
        <taxon>Bacillati</taxon>
        <taxon>Cyanobacteriota</taxon>
        <taxon>Cyanophyceae</taxon>
        <taxon>Oscillatoriophycideae</taxon>
        <taxon>Chroococcales</taxon>
        <taxon>Aphanothecaceae</taxon>
        <taxon>Aphanothece</taxon>
    </lineage>
</organism>
<evidence type="ECO:0000256" key="4">
    <source>
        <dbReference type="ARBA" id="ARBA00022692"/>
    </source>
</evidence>
<accession>A0A2T1LTN5</accession>
<comment type="caution">
    <text evidence="8">The sequence shown here is derived from an EMBL/GenBank/DDBJ whole genome shotgun (WGS) entry which is preliminary data.</text>
</comment>
<dbReference type="GO" id="GO:0005886">
    <property type="term" value="C:plasma membrane"/>
    <property type="evidence" value="ECO:0007669"/>
    <property type="project" value="UniProtKB-SubCell"/>
</dbReference>
<keyword evidence="3" id="KW-1003">Cell membrane</keyword>
<name>A0A2T1LTN5_9CHRO</name>
<evidence type="ECO:0000256" key="7">
    <source>
        <dbReference type="SAM" id="Phobius"/>
    </source>
</evidence>
<dbReference type="InterPro" id="IPR003370">
    <property type="entry name" value="Chromate_transpt"/>
</dbReference>
<evidence type="ECO:0000256" key="2">
    <source>
        <dbReference type="ARBA" id="ARBA00005262"/>
    </source>
</evidence>
<protein>
    <submittedName>
        <fullName evidence="8">Chromate transporter</fullName>
    </submittedName>
</protein>
<dbReference type="Pfam" id="PF02417">
    <property type="entry name" value="Chromate_transp"/>
    <property type="match status" value="2"/>
</dbReference>
<dbReference type="OrthoDB" id="9788907at2"/>
<evidence type="ECO:0000256" key="6">
    <source>
        <dbReference type="ARBA" id="ARBA00023136"/>
    </source>
</evidence>
<feature type="transmembrane region" description="Helical" evidence="7">
    <location>
        <begin position="216"/>
        <end position="238"/>
    </location>
</feature>
<dbReference type="InterPro" id="IPR014047">
    <property type="entry name" value="Chr_Tranpt_l_chain"/>
</dbReference>
<feature type="transmembrane region" description="Helical" evidence="7">
    <location>
        <begin position="145"/>
        <end position="176"/>
    </location>
</feature>
<keyword evidence="5 7" id="KW-1133">Transmembrane helix</keyword>
<feature type="transmembrane region" description="Helical" evidence="7">
    <location>
        <begin position="274"/>
        <end position="303"/>
    </location>
</feature>
<dbReference type="PANTHER" id="PTHR33567:SF3">
    <property type="entry name" value="CHROMATE ION TRANSPORTER (EUROFUNG)"/>
    <property type="match status" value="1"/>
</dbReference>
<feature type="transmembrane region" description="Helical" evidence="7">
    <location>
        <begin position="116"/>
        <end position="133"/>
    </location>
</feature>
<evidence type="ECO:0000256" key="1">
    <source>
        <dbReference type="ARBA" id="ARBA00004651"/>
    </source>
</evidence>
<sequence length="386" mass="41309">MSTSTYPNLKNITLLFLKIGIIGFGGPAAHIALMEDEVVNRRRWMSREDFLDLVGATNLIPGPNSTEMAIHIGYILGRLPGLILAGVCFILPAVIITGFFAWMYQSFGTLPQIAPLFYGLKAVVLAVILNAVWKLGQKAIKNRKLLIIGLGVVGLLLLGFNEIIALLVGGIVGMLFLNLLSNQATTTMILGGFGVSLVAQTSTGVSTLVTPSLGQLGLFFLKVGSVLFGSGYVLVAFLEGELVNQYHWLTQQQLLDAVAIGQFTPGPVLSTATFIGYIILGIPGAIIATVCIFLPSFFFVLALNPLIPKMRQSKWASAFLDAVNVSAVALMAVVLLKLAYSTLLQPVDLGAIVIALVATILLLRYKINTTWLIIGGALVGWLIKIV</sequence>
<keyword evidence="9" id="KW-1185">Reference proteome</keyword>
<dbReference type="PIRSF" id="PIRSF004810">
    <property type="entry name" value="ChrA"/>
    <property type="match status" value="1"/>
</dbReference>
<keyword evidence="6 7" id="KW-0472">Membrane</keyword>
<gene>
    <name evidence="8" type="ORF">C7H19_18815</name>
</gene>
<feature type="transmembrane region" description="Helical" evidence="7">
    <location>
        <begin position="315"/>
        <end position="336"/>
    </location>
</feature>
<comment type="subcellular location">
    <subcellularLocation>
        <location evidence="1">Cell membrane</location>
        <topology evidence="1">Multi-pass membrane protein</topology>
    </subcellularLocation>
</comment>
<keyword evidence="4 7" id="KW-0812">Transmembrane</keyword>
<comment type="similarity">
    <text evidence="2">Belongs to the chromate ion transporter (CHR) (TC 2.A.51) family.</text>
</comment>
<evidence type="ECO:0000313" key="9">
    <source>
        <dbReference type="Proteomes" id="UP000239001"/>
    </source>
</evidence>
<proteinExistence type="inferred from homology"/>
<dbReference type="PANTHER" id="PTHR33567">
    <property type="entry name" value="CHROMATE ION TRANSPORTER (EUROFUNG)"/>
    <property type="match status" value="1"/>
</dbReference>
<dbReference type="NCBIfam" id="TIGR00937">
    <property type="entry name" value="2A51"/>
    <property type="match status" value="1"/>
</dbReference>
<dbReference type="RefSeq" id="WP_106458465.1">
    <property type="nucleotide sequence ID" value="NZ_PXOH01000026.1"/>
</dbReference>
<reference evidence="8 9" key="2">
    <citation type="submission" date="2018-03" db="EMBL/GenBank/DDBJ databases">
        <authorList>
            <person name="Keele B.F."/>
        </authorList>
    </citation>
    <scope>NUCLEOTIDE SEQUENCE [LARGE SCALE GENOMIC DNA]</scope>
    <source>
        <strain evidence="8 9">CCALA 016</strain>
    </source>
</reference>
<evidence type="ECO:0000256" key="5">
    <source>
        <dbReference type="ARBA" id="ARBA00022989"/>
    </source>
</evidence>
<reference evidence="8 9" key="1">
    <citation type="submission" date="2018-03" db="EMBL/GenBank/DDBJ databases">
        <title>The ancient ancestry and fast evolution of plastids.</title>
        <authorList>
            <person name="Moore K.R."/>
            <person name="Magnabosco C."/>
            <person name="Momper L."/>
            <person name="Gold D.A."/>
            <person name="Bosak T."/>
            <person name="Fournier G.P."/>
        </authorList>
    </citation>
    <scope>NUCLEOTIDE SEQUENCE [LARGE SCALE GENOMIC DNA]</scope>
    <source>
        <strain evidence="8 9">CCALA 016</strain>
    </source>
</reference>
<feature type="transmembrane region" description="Helical" evidence="7">
    <location>
        <begin position="12"/>
        <end position="33"/>
    </location>
</feature>
<dbReference type="GO" id="GO:0015109">
    <property type="term" value="F:chromate transmembrane transporter activity"/>
    <property type="evidence" value="ECO:0007669"/>
    <property type="project" value="InterPro"/>
</dbReference>